<dbReference type="Gramene" id="GBG75286">
    <property type="protein sequence ID" value="GBG75286"/>
    <property type="gene ID" value="CBR_g19919"/>
</dbReference>
<gene>
    <name evidence="2" type="ORF">CBR_g19919</name>
</gene>
<organism evidence="2 3">
    <name type="scientific">Chara braunii</name>
    <name type="common">Braun's stonewort</name>
    <dbReference type="NCBI Taxonomy" id="69332"/>
    <lineage>
        <taxon>Eukaryota</taxon>
        <taxon>Viridiplantae</taxon>
        <taxon>Streptophyta</taxon>
        <taxon>Charophyceae</taxon>
        <taxon>Charales</taxon>
        <taxon>Characeae</taxon>
        <taxon>Chara</taxon>
    </lineage>
</organism>
<protein>
    <submittedName>
        <fullName evidence="2">Uncharacterized protein</fullName>
    </submittedName>
</protein>
<accession>A0A388KZ02</accession>
<feature type="region of interest" description="Disordered" evidence="1">
    <location>
        <begin position="1"/>
        <end position="32"/>
    </location>
</feature>
<reference evidence="2 3" key="1">
    <citation type="journal article" date="2018" name="Cell">
        <title>The Chara Genome: Secondary Complexity and Implications for Plant Terrestrialization.</title>
        <authorList>
            <person name="Nishiyama T."/>
            <person name="Sakayama H."/>
            <person name="Vries J.D."/>
            <person name="Buschmann H."/>
            <person name="Saint-Marcoux D."/>
            <person name="Ullrich K.K."/>
            <person name="Haas F.B."/>
            <person name="Vanderstraeten L."/>
            <person name="Becker D."/>
            <person name="Lang D."/>
            <person name="Vosolsobe S."/>
            <person name="Rombauts S."/>
            <person name="Wilhelmsson P.K.I."/>
            <person name="Janitza P."/>
            <person name="Kern R."/>
            <person name="Heyl A."/>
            <person name="Rumpler F."/>
            <person name="Villalobos L.I.A.C."/>
            <person name="Clay J.M."/>
            <person name="Skokan R."/>
            <person name="Toyoda A."/>
            <person name="Suzuki Y."/>
            <person name="Kagoshima H."/>
            <person name="Schijlen E."/>
            <person name="Tajeshwar N."/>
            <person name="Catarino B."/>
            <person name="Hetherington A.J."/>
            <person name="Saltykova A."/>
            <person name="Bonnot C."/>
            <person name="Breuninger H."/>
            <person name="Symeonidi A."/>
            <person name="Radhakrishnan G.V."/>
            <person name="Van Nieuwerburgh F."/>
            <person name="Deforce D."/>
            <person name="Chang C."/>
            <person name="Karol K.G."/>
            <person name="Hedrich R."/>
            <person name="Ulvskov P."/>
            <person name="Glockner G."/>
            <person name="Delwiche C.F."/>
            <person name="Petrasek J."/>
            <person name="Van de Peer Y."/>
            <person name="Friml J."/>
            <person name="Beilby M."/>
            <person name="Dolan L."/>
            <person name="Kohara Y."/>
            <person name="Sugano S."/>
            <person name="Fujiyama A."/>
            <person name="Delaux P.-M."/>
            <person name="Quint M."/>
            <person name="TheiBen G."/>
            <person name="Hagemann M."/>
            <person name="Harholt J."/>
            <person name="Dunand C."/>
            <person name="Zachgo S."/>
            <person name="Langdale J."/>
            <person name="Maumus F."/>
            <person name="Straeten D.V.D."/>
            <person name="Gould S.B."/>
            <person name="Rensing S.A."/>
        </authorList>
    </citation>
    <scope>NUCLEOTIDE SEQUENCE [LARGE SCALE GENOMIC DNA]</scope>
    <source>
        <strain evidence="2 3">S276</strain>
    </source>
</reference>
<dbReference type="EMBL" id="BFEA01000221">
    <property type="protein sequence ID" value="GBG75286.1"/>
    <property type="molecule type" value="Genomic_DNA"/>
</dbReference>
<keyword evidence="3" id="KW-1185">Reference proteome</keyword>
<feature type="compositionally biased region" description="Polar residues" evidence="1">
    <location>
        <begin position="1"/>
        <end position="10"/>
    </location>
</feature>
<evidence type="ECO:0000256" key="1">
    <source>
        <dbReference type="SAM" id="MobiDB-lite"/>
    </source>
</evidence>
<dbReference type="Proteomes" id="UP000265515">
    <property type="component" value="Unassembled WGS sequence"/>
</dbReference>
<evidence type="ECO:0000313" key="2">
    <source>
        <dbReference type="EMBL" id="GBG75286.1"/>
    </source>
</evidence>
<sequence>MTRSFFQSQPDCAKRPETRRGNSAGCPTQADGKLVGSIGTPMCPKGAVVDGVRVPSVPWLAGFPATARTKSRLTLTYGPPEWVDFDLWASVTG</sequence>
<evidence type="ECO:0000313" key="3">
    <source>
        <dbReference type="Proteomes" id="UP000265515"/>
    </source>
</evidence>
<dbReference type="AlphaFoldDB" id="A0A388KZ02"/>
<proteinExistence type="predicted"/>
<name>A0A388KZ02_CHABU</name>
<comment type="caution">
    <text evidence="2">The sequence shown here is derived from an EMBL/GenBank/DDBJ whole genome shotgun (WGS) entry which is preliminary data.</text>
</comment>